<dbReference type="OrthoDB" id="9810270at2"/>
<dbReference type="GO" id="GO:0005886">
    <property type="term" value="C:plasma membrane"/>
    <property type="evidence" value="ECO:0007669"/>
    <property type="project" value="TreeGrafter"/>
</dbReference>
<keyword evidence="1" id="KW-1133">Transmembrane helix</keyword>
<dbReference type="RefSeq" id="WP_074553805.1">
    <property type="nucleotide sequence ID" value="NZ_CP119563.1"/>
</dbReference>
<feature type="transmembrane region" description="Helical" evidence="1">
    <location>
        <begin position="173"/>
        <end position="191"/>
    </location>
</feature>
<dbReference type="Proteomes" id="UP000183812">
    <property type="component" value="Unassembled WGS sequence"/>
</dbReference>
<feature type="transmembrane region" description="Helical" evidence="1">
    <location>
        <begin position="124"/>
        <end position="146"/>
    </location>
</feature>
<protein>
    <submittedName>
        <fullName evidence="2">Membrane protein YqaA, SNARE-associated domain</fullName>
    </submittedName>
</protein>
<name>A0A1G7JCM8_RHOCA</name>
<organism evidence="2 3">
    <name type="scientific">Rhodobacter capsulatus</name>
    <name type="common">Rhodopseudomonas capsulata</name>
    <dbReference type="NCBI Taxonomy" id="1061"/>
    <lineage>
        <taxon>Bacteria</taxon>
        <taxon>Pseudomonadati</taxon>
        <taxon>Pseudomonadota</taxon>
        <taxon>Alphaproteobacteria</taxon>
        <taxon>Rhodobacterales</taxon>
        <taxon>Rhodobacter group</taxon>
        <taxon>Rhodobacter</taxon>
    </lineage>
</organism>
<evidence type="ECO:0000313" key="2">
    <source>
        <dbReference type="EMBL" id="SDF22229.1"/>
    </source>
</evidence>
<dbReference type="AlphaFoldDB" id="A0A1G7JCM8"/>
<evidence type="ECO:0000313" key="3">
    <source>
        <dbReference type="Proteomes" id="UP000183812"/>
    </source>
</evidence>
<keyword evidence="1" id="KW-0812">Transmembrane</keyword>
<dbReference type="EMBL" id="FNAY01000008">
    <property type="protein sequence ID" value="SDF22229.1"/>
    <property type="molecule type" value="Genomic_DNA"/>
</dbReference>
<sequence length="194" mass="21275">MFERLYRWTLGLAGHRRADWALGVISFTESSFFPIPADVLFVPMALARPEKIWRYALIASVTSVLGGIFGWCIGHYAFDLLARPFLEATGKMATFEALRDGAGTWAILLMLVTSGLAHIPPMKVVTILAGVLSFDPVLFILSAIVARSARFYGLGWLLARFGERIASFVERRLAWVAGGVLLVLAAAWFALKGA</sequence>
<proteinExistence type="predicted"/>
<keyword evidence="1" id="KW-0472">Membrane</keyword>
<accession>A0A1G7JCM8</accession>
<dbReference type="PANTHER" id="PTHR42709">
    <property type="entry name" value="ALKALINE PHOSPHATASE LIKE PROTEIN"/>
    <property type="match status" value="1"/>
</dbReference>
<gene>
    <name evidence="2" type="ORF">SAMN04244550_01880</name>
</gene>
<dbReference type="InterPro" id="IPR051311">
    <property type="entry name" value="DedA_domain"/>
</dbReference>
<dbReference type="PANTHER" id="PTHR42709:SF11">
    <property type="entry name" value="DEDA FAMILY PROTEIN"/>
    <property type="match status" value="1"/>
</dbReference>
<feature type="transmembrane region" description="Helical" evidence="1">
    <location>
        <begin position="55"/>
        <end position="78"/>
    </location>
</feature>
<evidence type="ECO:0000256" key="1">
    <source>
        <dbReference type="SAM" id="Phobius"/>
    </source>
</evidence>
<feature type="transmembrane region" description="Helical" evidence="1">
    <location>
        <begin position="20"/>
        <end position="43"/>
    </location>
</feature>
<reference evidence="2 3" key="1">
    <citation type="submission" date="2016-10" db="EMBL/GenBank/DDBJ databases">
        <authorList>
            <person name="de Groot N.N."/>
        </authorList>
    </citation>
    <scope>NUCLEOTIDE SEQUENCE [LARGE SCALE GENOMIC DNA]</scope>
    <source>
        <strain evidence="3">DSM 938 / 37b4</strain>
    </source>
</reference>
<feature type="transmembrane region" description="Helical" evidence="1">
    <location>
        <begin position="98"/>
        <end position="117"/>
    </location>
</feature>